<evidence type="ECO:0000313" key="2">
    <source>
        <dbReference type="Proteomes" id="UP000663720"/>
    </source>
</evidence>
<dbReference type="EMBL" id="CP061799">
    <property type="protein sequence ID" value="QTA78395.1"/>
    <property type="molecule type" value="Genomic_DNA"/>
</dbReference>
<dbReference type="InterPro" id="IPR024227">
    <property type="entry name" value="DUF3795"/>
</dbReference>
<evidence type="ECO:0000313" key="1">
    <source>
        <dbReference type="EMBL" id="QTA78395.1"/>
    </source>
</evidence>
<dbReference type="KEGG" id="dli:dnl_06170"/>
<dbReference type="AlphaFoldDB" id="A0A975B413"/>
<keyword evidence="2" id="KW-1185">Reference proteome</keyword>
<organism evidence="1 2">
    <name type="scientific">Desulfonema limicola</name>
    <dbReference type="NCBI Taxonomy" id="45656"/>
    <lineage>
        <taxon>Bacteria</taxon>
        <taxon>Pseudomonadati</taxon>
        <taxon>Thermodesulfobacteriota</taxon>
        <taxon>Desulfobacteria</taxon>
        <taxon>Desulfobacterales</taxon>
        <taxon>Desulfococcaceae</taxon>
        <taxon>Desulfonema</taxon>
    </lineage>
</organism>
<proteinExistence type="predicted"/>
<name>A0A975B413_9BACT</name>
<sequence>MQNKDDKNLAAVCGLYCEACTFFIATKEDPERLKRLAKQFQLSEDDVKCYGCRSDKRLPYCQECKMSACAAEKGIDFCSQCNDYPCYDLKQFQSKRPHRKELWDNLDRIKAIGYKQWLKEIKKHYTCPQCSTINSAYDLKCRKCGEKPSCGYVEKHKQAIEHGLANM</sequence>
<dbReference type="Pfam" id="PF12675">
    <property type="entry name" value="DUF3795"/>
    <property type="match status" value="1"/>
</dbReference>
<reference evidence="1" key="1">
    <citation type="journal article" date="2021" name="Microb. Physiol.">
        <title>Proteogenomic Insights into the Physiology of Marine, Sulfate-Reducing, Filamentous Desulfonema limicola and Desulfonema magnum.</title>
        <authorList>
            <person name="Schnaars V."/>
            <person name="Wohlbrand L."/>
            <person name="Scheve S."/>
            <person name="Hinrichs C."/>
            <person name="Reinhardt R."/>
            <person name="Rabus R."/>
        </authorList>
    </citation>
    <scope>NUCLEOTIDE SEQUENCE</scope>
    <source>
        <strain evidence="1">5ac10</strain>
    </source>
</reference>
<dbReference type="RefSeq" id="WP_207690257.1">
    <property type="nucleotide sequence ID" value="NZ_CP061799.1"/>
</dbReference>
<dbReference type="Proteomes" id="UP000663720">
    <property type="component" value="Chromosome"/>
</dbReference>
<protein>
    <submittedName>
        <fullName evidence="1">DUF3795</fullName>
    </submittedName>
</protein>
<accession>A0A975B413</accession>
<gene>
    <name evidence="1" type="ORF">dnl_06170</name>
</gene>